<accession>A0ABS4U822</accession>
<keyword evidence="1" id="KW-0812">Transmembrane</keyword>
<reference evidence="2 3" key="1">
    <citation type="submission" date="2021-03" db="EMBL/GenBank/DDBJ databases">
        <title>Sequencing the genomes of 1000 actinobacteria strains.</title>
        <authorList>
            <person name="Klenk H.-P."/>
        </authorList>
    </citation>
    <scope>NUCLEOTIDE SEQUENCE [LARGE SCALE GENOMIC DNA]</scope>
    <source>
        <strain evidence="2 3">DSM 44506</strain>
    </source>
</reference>
<gene>
    <name evidence="2" type="ORF">JOF33_001032</name>
</gene>
<feature type="transmembrane region" description="Helical" evidence="1">
    <location>
        <begin position="5"/>
        <end position="23"/>
    </location>
</feature>
<dbReference type="EMBL" id="JAGINY010000001">
    <property type="protein sequence ID" value="MBP2332333.1"/>
    <property type="molecule type" value="Genomic_DNA"/>
</dbReference>
<keyword evidence="3" id="KW-1185">Reference proteome</keyword>
<evidence type="ECO:0000313" key="2">
    <source>
        <dbReference type="EMBL" id="MBP2332333.1"/>
    </source>
</evidence>
<protein>
    <submittedName>
        <fullName evidence="2">Uncharacterized protein</fullName>
    </submittedName>
</protein>
<name>A0ABS4U822_9CORY</name>
<feature type="transmembrane region" description="Helical" evidence="1">
    <location>
        <begin position="29"/>
        <end position="48"/>
    </location>
</feature>
<proteinExistence type="predicted"/>
<dbReference type="RefSeq" id="WP_141742975.1">
    <property type="nucleotide sequence ID" value="NZ_CP047357.1"/>
</dbReference>
<comment type="caution">
    <text evidence="2">The sequence shown here is derived from an EMBL/GenBank/DDBJ whole genome shotgun (WGS) entry which is preliminary data.</text>
</comment>
<sequence>MSRKILISFTLATLTAGVFWILGDYLDSVEMVPVLCCFWLVAGLIAMGRLRDVQLLQLVLASIAAMVTVGTIVYYNIAAGDNHIGALALLSLFLVFSAQVFLRWK</sequence>
<dbReference type="Proteomes" id="UP001519305">
    <property type="component" value="Unassembled WGS sequence"/>
</dbReference>
<evidence type="ECO:0000256" key="1">
    <source>
        <dbReference type="SAM" id="Phobius"/>
    </source>
</evidence>
<keyword evidence="1" id="KW-1133">Transmembrane helix</keyword>
<feature type="transmembrane region" description="Helical" evidence="1">
    <location>
        <begin position="83"/>
        <end position="102"/>
    </location>
</feature>
<feature type="transmembrane region" description="Helical" evidence="1">
    <location>
        <begin position="55"/>
        <end position="77"/>
    </location>
</feature>
<evidence type="ECO:0000313" key="3">
    <source>
        <dbReference type="Proteomes" id="UP001519305"/>
    </source>
</evidence>
<organism evidence="2 3">
    <name type="scientific">Corynebacterium freneyi</name>
    <dbReference type="NCBI Taxonomy" id="134034"/>
    <lineage>
        <taxon>Bacteria</taxon>
        <taxon>Bacillati</taxon>
        <taxon>Actinomycetota</taxon>
        <taxon>Actinomycetes</taxon>
        <taxon>Mycobacteriales</taxon>
        <taxon>Corynebacteriaceae</taxon>
        <taxon>Corynebacterium</taxon>
    </lineage>
</organism>
<keyword evidence="1" id="KW-0472">Membrane</keyword>